<dbReference type="AlphaFoldDB" id="A0A2X0MB03"/>
<evidence type="ECO:0000256" key="1">
    <source>
        <dbReference type="SAM" id="MobiDB-lite"/>
    </source>
</evidence>
<organism evidence="2 3">
    <name type="scientific">Microbotryum silenes-dioicae</name>
    <dbReference type="NCBI Taxonomy" id="796604"/>
    <lineage>
        <taxon>Eukaryota</taxon>
        <taxon>Fungi</taxon>
        <taxon>Dikarya</taxon>
        <taxon>Basidiomycota</taxon>
        <taxon>Pucciniomycotina</taxon>
        <taxon>Microbotryomycetes</taxon>
        <taxon>Microbotryales</taxon>
        <taxon>Microbotryaceae</taxon>
        <taxon>Microbotryum</taxon>
    </lineage>
</organism>
<feature type="compositionally biased region" description="Acidic residues" evidence="1">
    <location>
        <begin position="560"/>
        <end position="574"/>
    </location>
</feature>
<protein>
    <submittedName>
        <fullName evidence="2">BQ5605_C005g03482 protein</fullName>
    </submittedName>
</protein>
<dbReference type="EMBL" id="FQNC01000047">
    <property type="protein sequence ID" value="SGY76314.1"/>
    <property type="molecule type" value="Genomic_DNA"/>
</dbReference>
<name>A0A2X0MB03_9BASI</name>
<feature type="compositionally biased region" description="Low complexity" evidence="1">
    <location>
        <begin position="234"/>
        <end position="245"/>
    </location>
</feature>
<feature type="region of interest" description="Disordered" evidence="1">
    <location>
        <begin position="217"/>
        <end position="256"/>
    </location>
</feature>
<dbReference type="Proteomes" id="UP000249464">
    <property type="component" value="Unassembled WGS sequence"/>
</dbReference>
<gene>
    <name evidence="2" type="primary">BQ5605_C005g03482</name>
    <name evidence="2" type="ORF">BQ5605_C005G03482</name>
</gene>
<proteinExistence type="predicted"/>
<keyword evidence="3" id="KW-1185">Reference proteome</keyword>
<evidence type="ECO:0000313" key="2">
    <source>
        <dbReference type="EMBL" id="SGY76314.1"/>
    </source>
</evidence>
<accession>A0A2X0MB03</accession>
<feature type="compositionally biased region" description="Basic and acidic residues" evidence="1">
    <location>
        <begin position="537"/>
        <end position="559"/>
    </location>
</feature>
<sequence length="574" mass="62867">MSTGTSASPNVGPTPPGTCAACHRGGSNRLFYCAPCLEQRSVSLQLVSHRLAAALLPYESPTERSACHLMLSLEDHYSRRQHAQRLTQLSQARAGALLDPPPASSAWPVSDERRQKADKWAVAVQAKQISLANESISATINQDRVLLQQRRSNLTKRRENLVKARRLLAQTSPSHHTATLAHLASIHQDLLARLGQVRAILTNEALIVFAFQPSDLHTTQPSPPTPNLEDDPFQSTLAPTTATPLTIPPPPPRQPQAYTLANLPLPPLSMLPTLPLPYLNALLSHLAQLTRLMAIYYDLELPFTPLPALYGPGRPGVKASLSSGVFYAGVESVSAGRTDDKSLNTGVCWPLFLSTNVVASTSTTPLMDKNSGGERSETKHVRQNTSALRALETWTHLQDDSFLFRRTQNTTSSSSASSTAVQAASSERLRSLMVGIVALAFDWQWIARTRGKRLENAVHDLDDWVNLIQQATKGVEAQSFSTAKDDPSMQRPRAGRIEMGFTFAQAVDHFWAKLDATMGHVPKLKNAGGGKSSTRTKTKERWNKVERERGGEGVERAEEEKGEAEGEEEGWDLI</sequence>
<reference evidence="2 3" key="1">
    <citation type="submission" date="2016-11" db="EMBL/GenBank/DDBJ databases">
        <authorList>
            <person name="Jaros S."/>
            <person name="Januszkiewicz K."/>
            <person name="Wedrychowicz H."/>
        </authorList>
    </citation>
    <scope>NUCLEOTIDE SEQUENCE [LARGE SCALE GENOMIC DNA]</scope>
</reference>
<evidence type="ECO:0000313" key="3">
    <source>
        <dbReference type="Proteomes" id="UP000249464"/>
    </source>
</evidence>
<feature type="region of interest" description="Disordered" evidence="1">
    <location>
        <begin position="521"/>
        <end position="574"/>
    </location>
</feature>
<dbReference type="STRING" id="796604.A0A2X0MB03"/>